<comment type="caution">
    <text evidence="2">The sequence shown here is derived from an EMBL/GenBank/DDBJ whole genome shotgun (WGS) entry which is preliminary data.</text>
</comment>
<keyword evidence="3" id="KW-1185">Reference proteome</keyword>
<organism evidence="2 3">
    <name type="scientific">Adineta ricciae</name>
    <name type="common">Rotifer</name>
    <dbReference type="NCBI Taxonomy" id="249248"/>
    <lineage>
        <taxon>Eukaryota</taxon>
        <taxon>Metazoa</taxon>
        <taxon>Spiralia</taxon>
        <taxon>Gnathifera</taxon>
        <taxon>Rotifera</taxon>
        <taxon>Eurotatoria</taxon>
        <taxon>Bdelloidea</taxon>
        <taxon>Adinetida</taxon>
        <taxon>Adinetidae</taxon>
        <taxon>Adineta</taxon>
    </lineage>
</organism>
<evidence type="ECO:0000256" key="1">
    <source>
        <dbReference type="SAM" id="SignalP"/>
    </source>
</evidence>
<feature type="non-terminal residue" evidence="2">
    <location>
        <position position="1"/>
    </location>
</feature>
<protein>
    <submittedName>
        <fullName evidence="2">Uncharacterized protein</fullName>
    </submittedName>
</protein>
<proteinExistence type="predicted"/>
<name>A0A816HSI4_ADIRI</name>
<dbReference type="AlphaFoldDB" id="A0A816HSI4"/>
<reference evidence="2" key="1">
    <citation type="submission" date="2021-02" db="EMBL/GenBank/DDBJ databases">
        <authorList>
            <person name="Nowell W R."/>
        </authorList>
    </citation>
    <scope>NUCLEOTIDE SEQUENCE</scope>
</reference>
<feature type="non-terminal residue" evidence="2">
    <location>
        <position position="159"/>
    </location>
</feature>
<dbReference type="EMBL" id="CAJNOR010021156">
    <property type="protein sequence ID" value="CAF1691099.1"/>
    <property type="molecule type" value="Genomic_DNA"/>
</dbReference>
<sequence>WTWIEFFFGLFAGWWHFIDTKLRSTCFLTVDKWNQILTETGFQHVQIDNEGQPEFAHSLLTARGVDWTIEKPSHLDMTVFDTTDVTTNNLSSYMDKLLQLAQSSISVSDPITVFVLTQTMTPPIGATFTGFTRVWANEATQHRICSIEFDQSSLKEKQL</sequence>
<evidence type="ECO:0000313" key="3">
    <source>
        <dbReference type="Proteomes" id="UP000663828"/>
    </source>
</evidence>
<keyword evidence="1" id="KW-0732">Signal</keyword>
<feature type="chain" id="PRO_5032405293" evidence="1">
    <location>
        <begin position="21"/>
        <end position="159"/>
    </location>
</feature>
<evidence type="ECO:0000313" key="2">
    <source>
        <dbReference type="EMBL" id="CAF1691099.1"/>
    </source>
</evidence>
<gene>
    <name evidence="2" type="ORF">XAT740_LOCUS64039</name>
</gene>
<dbReference type="Proteomes" id="UP000663828">
    <property type="component" value="Unassembled WGS sequence"/>
</dbReference>
<feature type="signal peptide" evidence="1">
    <location>
        <begin position="1"/>
        <end position="20"/>
    </location>
</feature>
<accession>A0A816HSI4</accession>